<dbReference type="PANTHER" id="PTHR10629">
    <property type="entry name" value="CYTOSINE-SPECIFIC METHYLTRANSFERASE"/>
    <property type="match status" value="1"/>
</dbReference>
<proteinExistence type="inferred from homology"/>
<dbReference type="Gene3D" id="3.40.50.150">
    <property type="entry name" value="Vaccinia Virus protein VP39"/>
    <property type="match status" value="1"/>
</dbReference>
<gene>
    <name evidence="8" type="ORF">EGT49_10005</name>
</gene>
<dbReference type="PRINTS" id="PR00105">
    <property type="entry name" value="C5METTRFRASE"/>
</dbReference>
<evidence type="ECO:0000256" key="3">
    <source>
        <dbReference type="ARBA" id="ARBA00022679"/>
    </source>
</evidence>
<keyword evidence="2 6" id="KW-0489">Methyltransferase</keyword>
<dbReference type="PANTHER" id="PTHR10629:SF52">
    <property type="entry name" value="DNA (CYTOSINE-5)-METHYLTRANSFERASE 1"/>
    <property type="match status" value="1"/>
</dbReference>
<evidence type="ECO:0000313" key="8">
    <source>
        <dbReference type="EMBL" id="TGD21952.1"/>
    </source>
</evidence>
<dbReference type="GO" id="GO:0044027">
    <property type="term" value="P:negative regulation of gene expression via chromosomal CpG island methylation"/>
    <property type="evidence" value="ECO:0007669"/>
    <property type="project" value="TreeGrafter"/>
</dbReference>
<evidence type="ECO:0000256" key="5">
    <source>
        <dbReference type="ARBA" id="ARBA00022747"/>
    </source>
</evidence>
<evidence type="ECO:0000256" key="6">
    <source>
        <dbReference type="PROSITE-ProRule" id="PRU01016"/>
    </source>
</evidence>
<dbReference type="InterPro" id="IPR050390">
    <property type="entry name" value="C5-Methyltransferase"/>
</dbReference>
<dbReference type="SUPFAM" id="SSF53335">
    <property type="entry name" value="S-adenosyl-L-methionine-dependent methyltransferases"/>
    <property type="match status" value="1"/>
</dbReference>
<dbReference type="PROSITE" id="PS00095">
    <property type="entry name" value="C5_MTASE_2"/>
    <property type="match status" value="1"/>
</dbReference>
<dbReference type="OrthoDB" id="9813719at2"/>
<feature type="active site" evidence="6">
    <location>
        <position position="117"/>
    </location>
</feature>
<comment type="caution">
    <text evidence="8">The sequence shown here is derived from an EMBL/GenBank/DDBJ whole genome shotgun (WGS) entry which is preliminary data.</text>
</comment>
<dbReference type="InterPro" id="IPR031303">
    <property type="entry name" value="C5_meth_CS"/>
</dbReference>
<dbReference type="EC" id="2.1.1.37" evidence="1"/>
<dbReference type="InterPro" id="IPR029063">
    <property type="entry name" value="SAM-dependent_MTases_sf"/>
</dbReference>
<dbReference type="Pfam" id="PF00145">
    <property type="entry name" value="DNA_methylase"/>
    <property type="match status" value="2"/>
</dbReference>
<evidence type="ECO:0000256" key="7">
    <source>
        <dbReference type="RuleBase" id="RU000416"/>
    </source>
</evidence>
<dbReference type="AlphaFoldDB" id="A0A4Z0JGA6"/>
<dbReference type="EMBL" id="RKLY01000029">
    <property type="protein sequence ID" value="TGD21952.1"/>
    <property type="molecule type" value="Genomic_DNA"/>
</dbReference>
<name>A0A4Z0JGA6_9LACO</name>
<evidence type="ECO:0000256" key="2">
    <source>
        <dbReference type="ARBA" id="ARBA00022603"/>
    </source>
</evidence>
<dbReference type="GO" id="GO:0003677">
    <property type="term" value="F:DNA binding"/>
    <property type="evidence" value="ECO:0007669"/>
    <property type="project" value="TreeGrafter"/>
</dbReference>
<dbReference type="GO" id="GO:0003886">
    <property type="term" value="F:DNA (cytosine-5-)-methyltransferase activity"/>
    <property type="evidence" value="ECO:0007669"/>
    <property type="project" value="UniProtKB-EC"/>
</dbReference>
<reference evidence="8 9" key="1">
    <citation type="submission" date="2018-10" db="EMBL/GenBank/DDBJ databases">
        <title>Lactobacillus sp. R7 and Lactobacillus sp. R19 isolated from fermented mustard green product of Taiwan.</title>
        <authorList>
            <person name="Lin S.-T."/>
        </authorList>
    </citation>
    <scope>NUCLEOTIDE SEQUENCE [LARGE SCALE GENOMIC DNA]</scope>
    <source>
        <strain evidence="8 9">BCRC 81127</strain>
    </source>
</reference>
<comment type="similarity">
    <text evidence="6 7">Belongs to the class I-like SAM-binding methyltransferase superfamily. C5-methyltransferase family.</text>
</comment>
<sequence>MKLKIIDLFSGAGGLTEGFRNSNFKIIKHVEMDESASETLRLRDIYYYLKRNKKSKLYYEFLNDNLSVDDLNSNIPKRILDNTINEEINERNLEYIFKEIDTSVNGKISGVIGGPPCQAYSTIGRARNAYKKKTDKRIYLYRYYIAFLKRYRPSFFVFENVKGLLSFKDSDDRLLLPKMKKEFNEVGYDFKFNIVNTAEFGVPQTRERIIIFGTPIREKKNIDNFFIYLNGQKEQSVDLKTALADMPFLNAGQINNEYTKSENKYISKHYRRDKNIPLTLNIARPNNENDLKIYRLVVNAKNHGKNLTYDELDPKLQTHKHTDKFLDRYKSLSWEKPSYTIVAHIAKDGHHYIHPDINQNRSITVREAARIQGFSDDFYFETSRTEAYKQIGNAVPPILSEKIARAITKIYK</sequence>
<dbReference type="GO" id="GO:0032259">
    <property type="term" value="P:methylation"/>
    <property type="evidence" value="ECO:0007669"/>
    <property type="project" value="UniProtKB-KW"/>
</dbReference>
<keyword evidence="4 6" id="KW-0949">S-adenosyl-L-methionine</keyword>
<dbReference type="Proteomes" id="UP000298021">
    <property type="component" value="Unassembled WGS sequence"/>
</dbReference>
<accession>A0A4Z0JGA6</accession>
<dbReference type="NCBIfam" id="TIGR00675">
    <property type="entry name" value="dcm"/>
    <property type="match status" value="1"/>
</dbReference>
<dbReference type="GO" id="GO:0009307">
    <property type="term" value="P:DNA restriction-modification system"/>
    <property type="evidence" value="ECO:0007669"/>
    <property type="project" value="UniProtKB-KW"/>
</dbReference>
<dbReference type="RefSeq" id="WP_135373901.1">
    <property type="nucleotide sequence ID" value="NZ_RKLY01000029.1"/>
</dbReference>
<keyword evidence="3 6" id="KW-0808">Transferase</keyword>
<evidence type="ECO:0000313" key="9">
    <source>
        <dbReference type="Proteomes" id="UP000298021"/>
    </source>
</evidence>
<keyword evidence="5" id="KW-0680">Restriction system</keyword>
<evidence type="ECO:0000256" key="1">
    <source>
        <dbReference type="ARBA" id="ARBA00011975"/>
    </source>
</evidence>
<dbReference type="PROSITE" id="PS51679">
    <property type="entry name" value="SAM_MT_C5"/>
    <property type="match status" value="1"/>
</dbReference>
<dbReference type="Gene3D" id="3.90.120.10">
    <property type="entry name" value="DNA Methylase, subunit A, domain 2"/>
    <property type="match status" value="1"/>
</dbReference>
<dbReference type="InterPro" id="IPR001525">
    <property type="entry name" value="C5_MeTfrase"/>
</dbReference>
<protein>
    <recommendedName>
        <fullName evidence="1">DNA (cytosine-5-)-methyltransferase</fullName>
        <ecNumber evidence="1">2.1.1.37</ecNumber>
    </recommendedName>
</protein>
<evidence type="ECO:0000256" key="4">
    <source>
        <dbReference type="ARBA" id="ARBA00022691"/>
    </source>
</evidence>
<keyword evidence="9" id="KW-1185">Reference proteome</keyword>
<organism evidence="8 9">
    <name type="scientific">Companilactobacillus suantsaicola</name>
    <dbReference type="NCBI Taxonomy" id="2487723"/>
    <lineage>
        <taxon>Bacteria</taxon>
        <taxon>Bacillati</taxon>
        <taxon>Bacillota</taxon>
        <taxon>Bacilli</taxon>
        <taxon>Lactobacillales</taxon>
        <taxon>Lactobacillaceae</taxon>
        <taxon>Companilactobacillus</taxon>
    </lineage>
</organism>